<reference evidence="2" key="1">
    <citation type="submission" date="2015-03" db="EMBL/GenBank/DDBJ databases">
        <authorList>
            <consortium name="Pathogen Informatics"/>
            <person name="Murphy D."/>
        </authorList>
    </citation>
    <scope>NUCLEOTIDE SEQUENCE</scope>
    <source>
        <strain evidence="2">N09902308</strain>
    </source>
</reference>
<dbReference type="EMBL" id="CSBK01000341">
    <property type="protein sequence ID" value="COX28383.1"/>
    <property type="molecule type" value="Genomic_DNA"/>
</dbReference>
<accession>A0A654U6K2</accession>
<reference evidence="3 4" key="2">
    <citation type="submission" date="2015-03" db="EMBL/GenBank/DDBJ databases">
        <authorList>
            <consortium name="Pathogen Informatics"/>
        </authorList>
    </citation>
    <scope>NUCLEOTIDE SEQUENCE [LARGE SCALE GENOMIC DNA]</scope>
    <source>
        <strain evidence="1 4">C09601061</strain>
        <strain evidence="3">N09902308</strain>
    </source>
</reference>
<dbReference type="Proteomes" id="UP000046680">
    <property type="component" value="Unassembled WGS sequence"/>
</dbReference>
<evidence type="ECO:0000313" key="3">
    <source>
        <dbReference type="Proteomes" id="UP000039021"/>
    </source>
</evidence>
<dbReference type="EMBL" id="CGCX01002333">
    <property type="protein sequence ID" value="CFS10505.1"/>
    <property type="molecule type" value="Genomic_DNA"/>
</dbReference>
<evidence type="ECO:0000313" key="2">
    <source>
        <dbReference type="EMBL" id="COX28383.1"/>
    </source>
</evidence>
<dbReference type="Proteomes" id="UP000039021">
    <property type="component" value="Unassembled WGS sequence"/>
</dbReference>
<proteinExistence type="predicted"/>
<evidence type="ECO:0000313" key="1">
    <source>
        <dbReference type="EMBL" id="CFS10505.1"/>
    </source>
</evidence>
<dbReference type="AlphaFoldDB" id="A0A654U6K2"/>
<name>A0A654U6K2_MYCTX</name>
<protein>
    <submittedName>
        <fullName evidence="1">Uncharacterized protein</fullName>
    </submittedName>
</protein>
<evidence type="ECO:0000313" key="4">
    <source>
        <dbReference type="Proteomes" id="UP000046680"/>
    </source>
</evidence>
<gene>
    <name evidence="1" type="ORF">ERS007657_04037</name>
    <name evidence="2" type="ORF">ERS007739_01001</name>
</gene>
<sequence>MCLPGVACWRIATESTPPSVASTGTIAVAPVGTGAPVMIRCAVTGCSVSMSARPAGMSSATGNITGFCGVAPEVSSARTA</sequence>
<organism evidence="1 4">
    <name type="scientific">Mycobacterium tuberculosis</name>
    <dbReference type="NCBI Taxonomy" id="1773"/>
    <lineage>
        <taxon>Bacteria</taxon>
        <taxon>Bacillati</taxon>
        <taxon>Actinomycetota</taxon>
        <taxon>Actinomycetes</taxon>
        <taxon>Mycobacteriales</taxon>
        <taxon>Mycobacteriaceae</taxon>
        <taxon>Mycobacterium</taxon>
        <taxon>Mycobacterium tuberculosis complex</taxon>
    </lineage>
</organism>